<dbReference type="AlphaFoldDB" id="A0A9Q0L6I3"/>
<keyword evidence="5" id="KW-1185">Reference proteome</keyword>
<feature type="compositionally biased region" description="Basic residues" evidence="2">
    <location>
        <begin position="84"/>
        <end position="97"/>
    </location>
</feature>
<evidence type="ECO:0000313" key="4">
    <source>
        <dbReference type="EMBL" id="KAJ5067262.1"/>
    </source>
</evidence>
<organism evidence="4 5">
    <name type="scientific">Anaeramoeba ignava</name>
    <name type="common">Anaerobic marine amoeba</name>
    <dbReference type="NCBI Taxonomy" id="1746090"/>
    <lineage>
        <taxon>Eukaryota</taxon>
        <taxon>Metamonada</taxon>
        <taxon>Anaeramoebidae</taxon>
        <taxon>Anaeramoeba</taxon>
    </lineage>
</organism>
<dbReference type="PROSITE" id="PS50245">
    <property type="entry name" value="CAP_GLY_2"/>
    <property type="match status" value="1"/>
</dbReference>
<sequence length="386" mass="44481">MSKNKEFTIGCIVEDRKGNIGTVRFIGAANSMQSNLIGVELNEAVGNCSGDNLGIKHFECPAMHGMFYRKSQLKILNQEENQSKAKKTKGKAKTTKSRKSENIKEKSKNLKDSKEKSKNVKDSKEKKANFDLVKPVSKSPTNEVKKSPVNSIKNQRSKRSFSVSKKQEIRKPQYHLQKNETFAQEQDTEKISRRLSGGSLKKKTVTPQPLDDSSIEKNLQEVQDMKKQLIDLLTKTKSVLELEDSKTKNQIDDSEQLKLDLEKIQKEIDQEKILSQDIQEKINESEKKIEDKFLRFKFIQKEIQKINLNNPNFLYQEEIHEILNNEKYLNENDGFELEQIQNNSNTLILKLIFISRILKSSGNLIEGSEKEGKEMVERIELIQNNF</sequence>
<evidence type="ECO:0000256" key="1">
    <source>
        <dbReference type="SAM" id="Coils"/>
    </source>
</evidence>
<evidence type="ECO:0000313" key="5">
    <source>
        <dbReference type="Proteomes" id="UP001149090"/>
    </source>
</evidence>
<feature type="compositionally biased region" description="Polar residues" evidence="2">
    <location>
        <begin position="138"/>
        <end position="164"/>
    </location>
</feature>
<evidence type="ECO:0000256" key="2">
    <source>
        <dbReference type="SAM" id="MobiDB-lite"/>
    </source>
</evidence>
<evidence type="ECO:0000259" key="3">
    <source>
        <dbReference type="PROSITE" id="PS50245"/>
    </source>
</evidence>
<dbReference type="Pfam" id="PF01302">
    <property type="entry name" value="CAP_GLY"/>
    <property type="match status" value="1"/>
</dbReference>
<name>A0A9Q0L6I3_ANAIG</name>
<dbReference type="InterPro" id="IPR036859">
    <property type="entry name" value="CAP-Gly_dom_sf"/>
</dbReference>
<dbReference type="Gene3D" id="2.30.30.190">
    <property type="entry name" value="CAP Gly-rich-like domain"/>
    <property type="match status" value="1"/>
</dbReference>
<protein>
    <submittedName>
        <fullName evidence="4">Dynactin subunit 1</fullName>
    </submittedName>
</protein>
<accession>A0A9Q0L6I3</accession>
<dbReference type="OMA" id="MSPRSHA"/>
<keyword evidence="1" id="KW-0175">Coiled coil</keyword>
<feature type="compositionally biased region" description="Basic and acidic residues" evidence="2">
    <location>
        <begin position="98"/>
        <end position="129"/>
    </location>
</feature>
<gene>
    <name evidence="4" type="ORF">M0811_13132</name>
</gene>
<feature type="domain" description="CAP-Gly" evidence="3">
    <location>
        <begin position="27"/>
        <end position="69"/>
    </location>
</feature>
<reference evidence="4" key="1">
    <citation type="submission" date="2022-10" db="EMBL/GenBank/DDBJ databases">
        <title>Novel sulphate-reducing endosymbionts in the free-living metamonad Anaeramoeba.</title>
        <authorList>
            <person name="Jerlstrom-Hultqvist J."/>
            <person name="Cepicka I."/>
            <person name="Gallot-Lavallee L."/>
            <person name="Salas-Leiva D."/>
            <person name="Curtis B.A."/>
            <person name="Zahonova K."/>
            <person name="Pipaliya S."/>
            <person name="Dacks J."/>
            <person name="Roger A.J."/>
        </authorList>
    </citation>
    <scope>NUCLEOTIDE SEQUENCE</scope>
    <source>
        <strain evidence="4">BMAN</strain>
    </source>
</reference>
<feature type="coiled-coil region" evidence="1">
    <location>
        <begin position="215"/>
        <end position="288"/>
    </location>
</feature>
<dbReference type="Proteomes" id="UP001149090">
    <property type="component" value="Unassembled WGS sequence"/>
</dbReference>
<dbReference type="InterPro" id="IPR000938">
    <property type="entry name" value="CAP-Gly_domain"/>
</dbReference>
<dbReference type="EMBL" id="JAPDFW010000131">
    <property type="protein sequence ID" value="KAJ5067262.1"/>
    <property type="molecule type" value="Genomic_DNA"/>
</dbReference>
<dbReference type="SUPFAM" id="SSF74924">
    <property type="entry name" value="Cap-Gly domain"/>
    <property type="match status" value="1"/>
</dbReference>
<comment type="caution">
    <text evidence="4">The sequence shown here is derived from an EMBL/GenBank/DDBJ whole genome shotgun (WGS) entry which is preliminary data.</text>
</comment>
<proteinExistence type="predicted"/>
<dbReference type="SMART" id="SM01052">
    <property type="entry name" value="CAP_GLY"/>
    <property type="match status" value="1"/>
</dbReference>
<feature type="region of interest" description="Disordered" evidence="2">
    <location>
        <begin position="80"/>
        <end position="212"/>
    </location>
</feature>